<name>A0A4C1ZC81_EUMVA</name>
<dbReference type="Proteomes" id="UP000299102">
    <property type="component" value="Unassembled WGS sequence"/>
</dbReference>
<proteinExistence type="predicted"/>
<evidence type="ECO:0000256" key="1">
    <source>
        <dbReference type="SAM" id="MobiDB-lite"/>
    </source>
</evidence>
<feature type="region of interest" description="Disordered" evidence="1">
    <location>
        <begin position="50"/>
        <end position="77"/>
    </location>
</feature>
<comment type="caution">
    <text evidence="2">The sequence shown here is derived from an EMBL/GenBank/DDBJ whole genome shotgun (WGS) entry which is preliminary data.</text>
</comment>
<evidence type="ECO:0000313" key="3">
    <source>
        <dbReference type="Proteomes" id="UP000299102"/>
    </source>
</evidence>
<organism evidence="2 3">
    <name type="scientific">Eumeta variegata</name>
    <name type="common">Bagworm moth</name>
    <name type="synonym">Eumeta japonica</name>
    <dbReference type="NCBI Taxonomy" id="151549"/>
    <lineage>
        <taxon>Eukaryota</taxon>
        <taxon>Metazoa</taxon>
        <taxon>Ecdysozoa</taxon>
        <taxon>Arthropoda</taxon>
        <taxon>Hexapoda</taxon>
        <taxon>Insecta</taxon>
        <taxon>Pterygota</taxon>
        <taxon>Neoptera</taxon>
        <taxon>Endopterygota</taxon>
        <taxon>Lepidoptera</taxon>
        <taxon>Glossata</taxon>
        <taxon>Ditrysia</taxon>
        <taxon>Tineoidea</taxon>
        <taxon>Psychidae</taxon>
        <taxon>Oiketicinae</taxon>
        <taxon>Eumeta</taxon>
    </lineage>
</organism>
<accession>A0A4C1ZC81</accession>
<evidence type="ECO:0000313" key="2">
    <source>
        <dbReference type="EMBL" id="GBP85340.1"/>
    </source>
</evidence>
<protein>
    <submittedName>
        <fullName evidence="2">Uncharacterized protein</fullName>
    </submittedName>
</protein>
<keyword evidence="3" id="KW-1185">Reference proteome</keyword>
<sequence length="77" mass="8308">MEPEGSDDGVSKLPAPLSDPESQSWLKCMTRQYQQAQTRQGGVVSLWSTSAYLPGSSSDPGNQNVQSAFQDNSNNSE</sequence>
<dbReference type="EMBL" id="BGZK01001730">
    <property type="protein sequence ID" value="GBP85340.1"/>
    <property type="molecule type" value="Genomic_DNA"/>
</dbReference>
<gene>
    <name evidence="2" type="ORF">EVAR_99426_1</name>
</gene>
<feature type="region of interest" description="Disordered" evidence="1">
    <location>
        <begin position="1"/>
        <end position="24"/>
    </location>
</feature>
<dbReference type="AlphaFoldDB" id="A0A4C1ZC81"/>
<reference evidence="2 3" key="1">
    <citation type="journal article" date="2019" name="Commun. Biol.">
        <title>The bagworm genome reveals a unique fibroin gene that provides high tensile strength.</title>
        <authorList>
            <person name="Kono N."/>
            <person name="Nakamura H."/>
            <person name="Ohtoshi R."/>
            <person name="Tomita M."/>
            <person name="Numata K."/>
            <person name="Arakawa K."/>
        </authorList>
    </citation>
    <scope>NUCLEOTIDE SEQUENCE [LARGE SCALE GENOMIC DNA]</scope>
</reference>